<evidence type="ECO:0000313" key="4">
    <source>
        <dbReference type="Proteomes" id="UP000733379"/>
    </source>
</evidence>
<comment type="caution">
    <text evidence="3">The sequence shown here is derived from an EMBL/GenBank/DDBJ whole genome shotgun (WGS) entry which is preliminary data.</text>
</comment>
<dbReference type="PANTHER" id="PTHR42760:SF133">
    <property type="entry name" value="3-OXOACYL-[ACYL-CARRIER-PROTEIN] REDUCTASE"/>
    <property type="match status" value="1"/>
</dbReference>
<organism evidence="3 4">
    <name type="scientific">Nocardia albiluteola</name>
    <dbReference type="NCBI Taxonomy" id="2842303"/>
    <lineage>
        <taxon>Bacteria</taxon>
        <taxon>Bacillati</taxon>
        <taxon>Actinomycetota</taxon>
        <taxon>Actinomycetes</taxon>
        <taxon>Mycobacteriales</taxon>
        <taxon>Nocardiaceae</taxon>
        <taxon>Nocardia</taxon>
    </lineage>
</organism>
<dbReference type="PROSITE" id="PS00061">
    <property type="entry name" value="ADH_SHORT"/>
    <property type="match status" value="1"/>
</dbReference>
<dbReference type="CDD" id="cd05233">
    <property type="entry name" value="SDR_c"/>
    <property type="match status" value="1"/>
</dbReference>
<evidence type="ECO:0000313" key="3">
    <source>
        <dbReference type="EMBL" id="MBU3064568.1"/>
    </source>
</evidence>
<sequence length="260" mass="26863">MWQARTHGEWAGGRAVNRGVLVTGASRGIGRAIAKAFADNGDRVAVHYSSRREDAQDTLHDLSGDGHVLIGGDIGDPAGAAAVVDSAVVAMGAVHVLVNNAAVNLPQPLATIDYDGWQDAWRRTVDVNLLGTANVSYCAARHMIDRGISGRIVNVGSRGAFRGEPDHPAYGATKAAVQALGQSLAVALAPFGIAVASVAPGFVATERVADRVTDAVRAQSPFGRVAEPAEIAAAVRYLASPEAVWSSGAVLDVNGASYLH</sequence>
<accession>A0ABS6B377</accession>
<evidence type="ECO:0000256" key="2">
    <source>
        <dbReference type="ARBA" id="ARBA00023002"/>
    </source>
</evidence>
<dbReference type="EMBL" id="JAHKNI010000008">
    <property type="protein sequence ID" value="MBU3064568.1"/>
    <property type="molecule type" value="Genomic_DNA"/>
</dbReference>
<evidence type="ECO:0000256" key="1">
    <source>
        <dbReference type="ARBA" id="ARBA00006484"/>
    </source>
</evidence>
<reference evidence="3 4" key="1">
    <citation type="submission" date="2021-06" db="EMBL/GenBank/DDBJ databases">
        <title>Actinomycetes sequencing.</title>
        <authorList>
            <person name="Shan Q."/>
        </authorList>
    </citation>
    <scope>NUCLEOTIDE SEQUENCE [LARGE SCALE GENOMIC DNA]</scope>
    <source>
        <strain evidence="3 4">NEAU-G5</strain>
    </source>
</reference>
<dbReference type="PANTHER" id="PTHR42760">
    <property type="entry name" value="SHORT-CHAIN DEHYDROGENASES/REDUCTASES FAMILY MEMBER"/>
    <property type="match status" value="1"/>
</dbReference>
<keyword evidence="4" id="KW-1185">Reference proteome</keyword>
<dbReference type="Proteomes" id="UP000733379">
    <property type="component" value="Unassembled WGS sequence"/>
</dbReference>
<dbReference type="Pfam" id="PF13561">
    <property type="entry name" value="adh_short_C2"/>
    <property type="match status" value="1"/>
</dbReference>
<dbReference type="InterPro" id="IPR036291">
    <property type="entry name" value="NAD(P)-bd_dom_sf"/>
</dbReference>
<dbReference type="InterPro" id="IPR020904">
    <property type="entry name" value="Sc_DH/Rdtase_CS"/>
</dbReference>
<dbReference type="InterPro" id="IPR002347">
    <property type="entry name" value="SDR_fam"/>
</dbReference>
<dbReference type="Gene3D" id="3.40.50.720">
    <property type="entry name" value="NAD(P)-binding Rossmann-like Domain"/>
    <property type="match status" value="1"/>
</dbReference>
<protein>
    <submittedName>
        <fullName evidence="3">SDR family oxidoreductase</fullName>
    </submittedName>
</protein>
<dbReference type="SUPFAM" id="SSF51735">
    <property type="entry name" value="NAD(P)-binding Rossmann-fold domains"/>
    <property type="match status" value="1"/>
</dbReference>
<comment type="similarity">
    <text evidence="1">Belongs to the short-chain dehydrogenases/reductases (SDR) family.</text>
</comment>
<gene>
    <name evidence="3" type="ORF">KO481_23930</name>
</gene>
<name>A0ABS6B377_9NOCA</name>
<keyword evidence="2" id="KW-0560">Oxidoreductase</keyword>
<dbReference type="PRINTS" id="PR00080">
    <property type="entry name" value="SDRFAMILY"/>
</dbReference>
<dbReference type="PRINTS" id="PR00081">
    <property type="entry name" value="GDHRDH"/>
</dbReference>
<proteinExistence type="inferred from homology"/>